<dbReference type="Proteomes" id="UP000032564">
    <property type="component" value="Unassembled WGS sequence"/>
</dbReference>
<protein>
    <submittedName>
        <fullName evidence="1">Uncharacterized protein</fullName>
    </submittedName>
</protein>
<sequence>MWCDLAMTQISGLEEPMPSTTINIGSMQNSPLQYIAPRGHGVQNSTYHVTTNDLRAIVDLYRKHIDELNLDVTSRRKADSQIATIEAQLSDEPDPAIVTAAGRSLKTIVEGAIGGAMGNVLASPGVWAPLLALFR</sequence>
<gene>
    <name evidence="1" type="ORF">RP75_23890</name>
</gene>
<name>A0ABR5D1E4_9HYPH</name>
<organism evidence="1 2">
    <name type="scientific">Agrobacterium arsenijevicii</name>
    <dbReference type="NCBI Taxonomy" id="1585697"/>
    <lineage>
        <taxon>Bacteria</taxon>
        <taxon>Pseudomonadati</taxon>
        <taxon>Pseudomonadota</taxon>
        <taxon>Alphaproteobacteria</taxon>
        <taxon>Hyphomicrobiales</taxon>
        <taxon>Rhizobiaceae</taxon>
        <taxon>Rhizobium/Agrobacterium group</taxon>
        <taxon>Agrobacterium</taxon>
    </lineage>
</organism>
<dbReference type="EMBL" id="JWIT01000025">
    <property type="protein sequence ID" value="KJF70892.1"/>
    <property type="molecule type" value="Genomic_DNA"/>
</dbReference>
<evidence type="ECO:0000313" key="2">
    <source>
        <dbReference type="Proteomes" id="UP000032564"/>
    </source>
</evidence>
<evidence type="ECO:0000313" key="1">
    <source>
        <dbReference type="EMBL" id="KJF70892.1"/>
    </source>
</evidence>
<comment type="caution">
    <text evidence="1">The sequence shown here is derived from an EMBL/GenBank/DDBJ whole genome shotgun (WGS) entry which is preliminary data.</text>
</comment>
<proteinExistence type="predicted"/>
<keyword evidence="2" id="KW-1185">Reference proteome</keyword>
<accession>A0ABR5D1E4</accession>
<reference evidence="1 2" key="1">
    <citation type="submission" date="2014-12" db="EMBL/GenBank/DDBJ databases">
        <authorList>
            <person name="Kuzmanovic N."/>
            <person name="Pulawska J."/>
            <person name="Obradovic A."/>
        </authorList>
    </citation>
    <scope>NUCLEOTIDE SEQUENCE [LARGE SCALE GENOMIC DNA]</scope>
    <source>
        <strain evidence="1 2">KFB 330</strain>
    </source>
</reference>